<dbReference type="InterPro" id="IPR003615">
    <property type="entry name" value="HNH_nuc"/>
</dbReference>
<evidence type="ECO:0000313" key="3">
    <source>
        <dbReference type="Proteomes" id="UP000783390"/>
    </source>
</evidence>
<dbReference type="PANTHER" id="PTHR37827:SF1">
    <property type="entry name" value="HNH DOMAIN-CONTAINING PROTEIN"/>
    <property type="match status" value="1"/>
</dbReference>
<keyword evidence="3" id="KW-1185">Reference proteome</keyword>
<dbReference type="CDD" id="cd00085">
    <property type="entry name" value="HNHc"/>
    <property type="match status" value="1"/>
</dbReference>
<sequence>MTLKYTCKLCKRIVPEITEHHLIPKEKGGKYYPTTMLCKMCHNQIHALYSNKELAARLFSIERLKNDKSIKKYLNFIKDMPGDAIIPIKKSKKRR</sequence>
<keyword evidence="2" id="KW-0413">Isomerase</keyword>
<name>A0ABS4F393_9CLOT</name>
<feature type="domain" description="HNH endonuclease 5" evidence="1">
    <location>
        <begin position="7"/>
        <end position="45"/>
    </location>
</feature>
<dbReference type="InterPro" id="IPR029471">
    <property type="entry name" value="HNH_5"/>
</dbReference>
<protein>
    <submittedName>
        <fullName evidence="2">Protein-disulfide isomerase</fullName>
    </submittedName>
</protein>
<organism evidence="2 3">
    <name type="scientific">Clostridium moniliforme</name>
    <dbReference type="NCBI Taxonomy" id="39489"/>
    <lineage>
        <taxon>Bacteria</taxon>
        <taxon>Bacillati</taxon>
        <taxon>Bacillota</taxon>
        <taxon>Clostridia</taxon>
        <taxon>Eubacteriales</taxon>
        <taxon>Clostridiaceae</taxon>
        <taxon>Clostridium</taxon>
    </lineage>
</organism>
<gene>
    <name evidence="2" type="ORF">J2Z53_002313</name>
</gene>
<accession>A0ABS4F393</accession>
<dbReference type="Pfam" id="PF14279">
    <property type="entry name" value="HNH_5"/>
    <property type="match status" value="1"/>
</dbReference>
<comment type="caution">
    <text evidence="2">The sequence shown here is derived from an EMBL/GenBank/DDBJ whole genome shotgun (WGS) entry which is preliminary data.</text>
</comment>
<evidence type="ECO:0000313" key="2">
    <source>
        <dbReference type="EMBL" id="MBP1890701.1"/>
    </source>
</evidence>
<dbReference type="PANTHER" id="PTHR37827">
    <property type="entry name" value="TUDOR DOMAIN-CONTAINING PROTEIN"/>
    <property type="match status" value="1"/>
</dbReference>
<dbReference type="GO" id="GO:0016853">
    <property type="term" value="F:isomerase activity"/>
    <property type="evidence" value="ECO:0007669"/>
    <property type="project" value="UniProtKB-KW"/>
</dbReference>
<evidence type="ECO:0000259" key="1">
    <source>
        <dbReference type="Pfam" id="PF14279"/>
    </source>
</evidence>
<dbReference type="RefSeq" id="WP_209797621.1">
    <property type="nucleotide sequence ID" value="NZ_JAGGJZ010000010.1"/>
</dbReference>
<reference evidence="2 3" key="1">
    <citation type="submission" date="2021-03" db="EMBL/GenBank/DDBJ databases">
        <title>Genomic Encyclopedia of Type Strains, Phase IV (KMG-IV): sequencing the most valuable type-strain genomes for metagenomic binning, comparative biology and taxonomic classification.</title>
        <authorList>
            <person name="Goeker M."/>
        </authorList>
    </citation>
    <scope>NUCLEOTIDE SEQUENCE [LARGE SCALE GENOMIC DNA]</scope>
    <source>
        <strain evidence="2 3">DSM 3984</strain>
    </source>
</reference>
<proteinExistence type="predicted"/>
<dbReference type="Proteomes" id="UP000783390">
    <property type="component" value="Unassembled WGS sequence"/>
</dbReference>
<dbReference type="EMBL" id="JAGGJZ010000010">
    <property type="protein sequence ID" value="MBP1890701.1"/>
    <property type="molecule type" value="Genomic_DNA"/>
</dbReference>